<dbReference type="OrthoDB" id="3645087at2759"/>
<dbReference type="RefSeq" id="XP_003849290.1">
    <property type="nucleotide sequence ID" value="XM_003849242.1"/>
</dbReference>
<evidence type="ECO:0000256" key="1">
    <source>
        <dbReference type="SAM" id="MobiDB-lite"/>
    </source>
</evidence>
<dbReference type="PANTHER" id="PTHR42085">
    <property type="entry name" value="F-BOX DOMAIN-CONTAINING PROTEIN"/>
    <property type="match status" value="1"/>
</dbReference>
<evidence type="ECO:0000313" key="3">
    <source>
        <dbReference type="Proteomes" id="UP000008062"/>
    </source>
</evidence>
<keyword evidence="3" id="KW-1185">Reference proteome</keyword>
<protein>
    <submittedName>
        <fullName evidence="2">Uncharacterized protein</fullName>
    </submittedName>
</protein>
<organism evidence="2 3">
    <name type="scientific">Zymoseptoria tritici (strain CBS 115943 / IPO323)</name>
    <name type="common">Speckled leaf blotch fungus</name>
    <name type="synonym">Septoria tritici</name>
    <dbReference type="NCBI Taxonomy" id="336722"/>
    <lineage>
        <taxon>Eukaryota</taxon>
        <taxon>Fungi</taxon>
        <taxon>Dikarya</taxon>
        <taxon>Ascomycota</taxon>
        <taxon>Pezizomycotina</taxon>
        <taxon>Dothideomycetes</taxon>
        <taxon>Dothideomycetidae</taxon>
        <taxon>Mycosphaerellales</taxon>
        <taxon>Mycosphaerellaceae</taxon>
        <taxon>Zymoseptoria</taxon>
    </lineage>
</organism>
<proteinExistence type="predicted"/>
<dbReference type="Proteomes" id="UP000008062">
    <property type="component" value="Chromosome 9"/>
</dbReference>
<dbReference type="HOGENOM" id="CLU_826936_0_0_1"/>
<dbReference type="AlphaFoldDB" id="F9XJ02"/>
<evidence type="ECO:0000313" key="2">
    <source>
        <dbReference type="EMBL" id="EGP84266.1"/>
    </source>
</evidence>
<dbReference type="InParanoid" id="F9XJ02"/>
<dbReference type="KEGG" id="ztr:MYCGRDRAFT_95533"/>
<dbReference type="GeneID" id="13398911"/>
<accession>F9XJ02</accession>
<feature type="region of interest" description="Disordered" evidence="1">
    <location>
        <begin position="1"/>
        <end position="20"/>
    </location>
</feature>
<dbReference type="InterPro" id="IPR038883">
    <property type="entry name" value="AN11006-like"/>
</dbReference>
<dbReference type="EMBL" id="CM001204">
    <property type="protein sequence ID" value="EGP84266.1"/>
    <property type="molecule type" value="Genomic_DNA"/>
</dbReference>
<name>F9XJ02_ZYMTI</name>
<reference evidence="2 3" key="1">
    <citation type="journal article" date="2011" name="PLoS Genet.">
        <title>Finished genome of the fungal wheat pathogen Mycosphaerella graminicola reveals dispensome structure, chromosome plasticity, and stealth pathogenesis.</title>
        <authorList>
            <person name="Goodwin S.B."/>
            <person name="Ben M'barek S."/>
            <person name="Dhillon B."/>
            <person name="Wittenberg A.H.J."/>
            <person name="Crane C.F."/>
            <person name="Hane J.K."/>
            <person name="Foster A.J."/>
            <person name="Van der Lee T.A.J."/>
            <person name="Grimwood J."/>
            <person name="Aerts A."/>
            <person name="Antoniw J."/>
            <person name="Bailey A."/>
            <person name="Bluhm B."/>
            <person name="Bowler J."/>
            <person name="Bristow J."/>
            <person name="van der Burgt A."/>
            <person name="Canto-Canche B."/>
            <person name="Churchill A.C.L."/>
            <person name="Conde-Ferraez L."/>
            <person name="Cools H.J."/>
            <person name="Coutinho P.M."/>
            <person name="Csukai M."/>
            <person name="Dehal P."/>
            <person name="De Wit P."/>
            <person name="Donzelli B."/>
            <person name="van de Geest H.C."/>
            <person name="van Ham R.C.H.J."/>
            <person name="Hammond-Kosack K.E."/>
            <person name="Henrissat B."/>
            <person name="Kilian A."/>
            <person name="Kobayashi A.K."/>
            <person name="Koopmann E."/>
            <person name="Kourmpetis Y."/>
            <person name="Kuzniar A."/>
            <person name="Lindquist E."/>
            <person name="Lombard V."/>
            <person name="Maliepaard C."/>
            <person name="Martins N."/>
            <person name="Mehrabi R."/>
            <person name="Nap J.P.H."/>
            <person name="Ponomarenko A."/>
            <person name="Rudd J.J."/>
            <person name="Salamov A."/>
            <person name="Schmutz J."/>
            <person name="Schouten H.J."/>
            <person name="Shapiro H."/>
            <person name="Stergiopoulos I."/>
            <person name="Torriani S.F.F."/>
            <person name="Tu H."/>
            <person name="de Vries R.P."/>
            <person name="Waalwijk C."/>
            <person name="Ware S.B."/>
            <person name="Wiebenga A."/>
            <person name="Zwiers L.-H."/>
            <person name="Oliver R.P."/>
            <person name="Grigoriev I.V."/>
            <person name="Kema G.H.J."/>
        </authorList>
    </citation>
    <scope>NUCLEOTIDE SEQUENCE [LARGE SCALE GENOMIC DNA]</scope>
    <source>
        <strain evidence="3">CBS 115943 / IPO323</strain>
    </source>
</reference>
<gene>
    <name evidence="2" type="ORF">MYCGRDRAFT_95533</name>
</gene>
<sequence>MATPSPQGVDFTTASPQTGSKLLSLPPEVKNDIYEIVLQDLTVTLEVPDDNGDTALGKGPGILLACKEVYQETWKLYYSTVTIIVPLDGPRHADDADDETGRRRLDKFLRTIGRDKSALLTSMIETPNMQPSINFHRRAYLDDHAASFSTTILQKVHLIEHTKRALGRSLLMCWYSSANGKPEYSRDPVQSFLDWSEAKERNTRIKKQVELLVQMARIGFEYQLMHREVDNVVLHPFSEDYEQTWPAIGLQVLDFTARFLAQVEINMRRSHCSDSLLNCAILRADQNLLDRTAARITAQAGPPTHVLPMWLVPIHAAVLQDATWSPGVIRTFWADT</sequence>
<dbReference type="PANTHER" id="PTHR42085:SF1">
    <property type="entry name" value="F-BOX DOMAIN-CONTAINING PROTEIN"/>
    <property type="match status" value="1"/>
</dbReference>